<keyword evidence="1" id="KW-0067">ATP-binding</keyword>
<evidence type="ECO:0000313" key="1">
    <source>
        <dbReference type="EMBL" id="TGY97148.1"/>
    </source>
</evidence>
<organism evidence="1 2">
    <name type="scientific">Petralouisia muris</name>
    <dbReference type="NCBI Taxonomy" id="3032872"/>
    <lineage>
        <taxon>Bacteria</taxon>
        <taxon>Bacillati</taxon>
        <taxon>Bacillota</taxon>
        <taxon>Clostridia</taxon>
        <taxon>Lachnospirales</taxon>
        <taxon>Lachnospiraceae</taxon>
        <taxon>Petralouisia</taxon>
    </lineage>
</organism>
<protein>
    <submittedName>
        <fullName evidence="1">ABC transporter ATP-binding protein</fullName>
    </submittedName>
</protein>
<dbReference type="EMBL" id="SRYA01000010">
    <property type="protein sequence ID" value="TGY97148.1"/>
    <property type="molecule type" value="Genomic_DNA"/>
</dbReference>
<dbReference type="Proteomes" id="UP000304953">
    <property type="component" value="Unassembled WGS sequence"/>
</dbReference>
<gene>
    <name evidence="1" type="ORF">E5329_06815</name>
</gene>
<comment type="caution">
    <text evidence="1">The sequence shown here is derived from an EMBL/GenBank/DDBJ whole genome shotgun (WGS) entry which is preliminary data.</text>
</comment>
<reference evidence="1" key="1">
    <citation type="submission" date="2019-04" db="EMBL/GenBank/DDBJ databases">
        <title>Microbes associate with the intestines of laboratory mice.</title>
        <authorList>
            <person name="Navarre W."/>
            <person name="Wong E."/>
            <person name="Huang K."/>
            <person name="Tropini C."/>
            <person name="Ng K."/>
            <person name="Yu B."/>
        </authorList>
    </citation>
    <scope>NUCLEOTIDE SEQUENCE</scope>
    <source>
        <strain evidence="1">NM01_1-7b</strain>
    </source>
</reference>
<evidence type="ECO:0000313" key="2">
    <source>
        <dbReference type="Proteomes" id="UP000304953"/>
    </source>
</evidence>
<proteinExistence type="predicted"/>
<name>A0AC61RYU6_9FIRM</name>
<accession>A0AC61RYU6</accession>
<keyword evidence="2" id="KW-1185">Reference proteome</keyword>
<sequence length="287" mass="32311">MENILEISKLNKSYTNFSLTDVSFSLPDNSITGFIGVNGSGKTTTIRSILGLVKFNSGIIKLFGQDINKNIKTLKERVGVVLDEGGFYEEFSMSEMKGIVAPAYKNWQEQDYKDYMEQFGLNPKQKISTLSKGMKMKFSLALALSHKAELLIMDEPTSGLDPLIRSQMLKILADYIKKSGRAVFFSTHITSDLEQIADRLILIDNGRILFQEKKDTLLEAYRIVKGDSRLLNTESRKLFLSLNPMDCSFIGLTDKPEEIARIMPDALMERPTIENIMLGKIERGDAS</sequence>
<keyword evidence="1" id="KW-0547">Nucleotide-binding</keyword>